<dbReference type="AlphaFoldDB" id="A0A9P8P925"/>
<gene>
    <name evidence="1" type="ORF">OGATHE_003145</name>
</gene>
<dbReference type="Proteomes" id="UP000788993">
    <property type="component" value="Unassembled WGS sequence"/>
</dbReference>
<organism evidence="1 2">
    <name type="scientific">Ogataea polymorpha</name>
    <dbReference type="NCBI Taxonomy" id="460523"/>
    <lineage>
        <taxon>Eukaryota</taxon>
        <taxon>Fungi</taxon>
        <taxon>Dikarya</taxon>
        <taxon>Ascomycota</taxon>
        <taxon>Saccharomycotina</taxon>
        <taxon>Pichiomycetes</taxon>
        <taxon>Pichiales</taxon>
        <taxon>Pichiaceae</taxon>
        <taxon>Ogataea</taxon>
    </lineage>
</organism>
<proteinExistence type="predicted"/>
<accession>A0A9P8P925</accession>
<evidence type="ECO:0000313" key="1">
    <source>
        <dbReference type="EMBL" id="KAH3667622.1"/>
    </source>
</evidence>
<sequence>MSWTSWSSMSVSVVFCEPVDTDLLMADSDESDAAFCFFRLFIRSIGLLEIVFMLLDRLSPSEELPQECRSFSICWNRLICDGIDSSPLASSSSLSSSLEQTLFGREIDRLLLVARDWYIIFGFSLRASSKSSENDGIMRSMDLFVMSDVPKRFLAMAWLNDTTLSVLDEMTNAPDIYGSECKFTRRMPSSRCSDVTAHGTASFSGSLRV</sequence>
<dbReference type="EMBL" id="JAEUBD010001062">
    <property type="protein sequence ID" value="KAH3667622.1"/>
    <property type="molecule type" value="Genomic_DNA"/>
</dbReference>
<reference evidence="1" key="1">
    <citation type="journal article" date="2021" name="Open Biol.">
        <title>Shared evolutionary footprints suggest mitochondrial oxidative damage underlies multiple complex I losses in fungi.</title>
        <authorList>
            <person name="Schikora-Tamarit M.A."/>
            <person name="Marcet-Houben M."/>
            <person name="Nosek J."/>
            <person name="Gabaldon T."/>
        </authorList>
    </citation>
    <scope>NUCLEOTIDE SEQUENCE</scope>
    <source>
        <strain evidence="1">NCAIM Y.01608</strain>
    </source>
</reference>
<comment type="caution">
    <text evidence="1">The sequence shown here is derived from an EMBL/GenBank/DDBJ whole genome shotgun (WGS) entry which is preliminary data.</text>
</comment>
<reference evidence="1" key="2">
    <citation type="submission" date="2021-01" db="EMBL/GenBank/DDBJ databases">
        <authorList>
            <person name="Schikora-Tamarit M.A."/>
        </authorList>
    </citation>
    <scope>NUCLEOTIDE SEQUENCE</scope>
    <source>
        <strain evidence="1">NCAIM Y.01608</strain>
    </source>
</reference>
<protein>
    <submittedName>
        <fullName evidence="1">Uncharacterized protein</fullName>
    </submittedName>
</protein>
<keyword evidence="2" id="KW-1185">Reference proteome</keyword>
<name>A0A9P8P925_9ASCO</name>
<evidence type="ECO:0000313" key="2">
    <source>
        <dbReference type="Proteomes" id="UP000788993"/>
    </source>
</evidence>